<dbReference type="AlphaFoldDB" id="A0A975IRC6"/>
<gene>
    <name evidence="2" type="ORF">G127AT_07095</name>
</gene>
<dbReference type="InterPro" id="IPR005240">
    <property type="entry name" value="DUF389"/>
</dbReference>
<keyword evidence="3" id="KW-1185">Reference proteome</keyword>
<evidence type="ECO:0000313" key="3">
    <source>
        <dbReference type="Proteomes" id="UP000671914"/>
    </source>
</evidence>
<dbReference type="EMBL" id="CP071696">
    <property type="protein sequence ID" value="QTX05946.1"/>
    <property type="molecule type" value="Genomic_DNA"/>
</dbReference>
<reference evidence="2" key="1">
    <citation type="submission" date="2021-03" db="EMBL/GenBank/DDBJ databases">
        <title>Agromyces archimandritus sp. nov., isolated from the cockroach Archimandrita tessellata.</title>
        <authorList>
            <person name="Guzman J."/>
            <person name="Ortuzar M."/>
            <person name="Poehlein A."/>
            <person name="Daniel R."/>
            <person name="Trujillo M."/>
            <person name="Vilcinskas A."/>
        </authorList>
    </citation>
    <scope>NUCLEOTIDE SEQUENCE</scope>
    <source>
        <strain evidence="2">G127AT</strain>
    </source>
</reference>
<protein>
    <submittedName>
        <fullName evidence="2">DUF389 domain-containing protein</fullName>
    </submittedName>
</protein>
<name>A0A975IRC6_9MICO</name>
<feature type="transmembrane region" description="Helical" evidence="1">
    <location>
        <begin position="172"/>
        <end position="194"/>
    </location>
</feature>
<dbReference type="PANTHER" id="PTHR20992">
    <property type="entry name" value="AT15442P-RELATED"/>
    <property type="match status" value="1"/>
</dbReference>
<proteinExistence type="predicted"/>
<dbReference type="RefSeq" id="WP_210901412.1">
    <property type="nucleotide sequence ID" value="NZ_CP071696.1"/>
</dbReference>
<dbReference type="Proteomes" id="UP000671914">
    <property type="component" value="Chromosome"/>
</dbReference>
<keyword evidence="1" id="KW-0472">Membrane</keyword>
<sequence length="316" mass="33054">MEHLRLIVPVGLREAVDAALDVPDVVNVIVIEGSGVRPAGDVILCDVQRAAMGRLIRDLDRLGVNEHGSIAVENIDLSVVPESKEPQHIFGGDDDALVLQEVESRTEAEVRLSATYLVFIAVATGIGGVGVVLDQPVLLVAAMVVGPDFGPLAAISVGLVRRHARGIRRSVLTAVVGYAVGIAFTLLMSLLLIATGVFPRTMFDYEHEPLAAFIWQPNVLSTVIGLFAGIAGMLSLTSAKSSALVGVLISMNTIPAAAAIGVAASYGAWAQVGGAGLEFLLSLASIIIGAAGTLAFQLTMLGRRVRGWPARLRNGR</sequence>
<feature type="transmembrane region" description="Helical" evidence="1">
    <location>
        <begin position="214"/>
        <end position="236"/>
    </location>
</feature>
<feature type="transmembrane region" description="Helical" evidence="1">
    <location>
        <begin position="139"/>
        <end position="160"/>
    </location>
</feature>
<evidence type="ECO:0000313" key="2">
    <source>
        <dbReference type="EMBL" id="QTX05946.1"/>
    </source>
</evidence>
<feature type="transmembrane region" description="Helical" evidence="1">
    <location>
        <begin position="243"/>
        <end position="267"/>
    </location>
</feature>
<organism evidence="2 3">
    <name type="scientific">Agromyces archimandritae</name>
    <dbReference type="NCBI Taxonomy" id="2781962"/>
    <lineage>
        <taxon>Bacteria</taxon>
        <taxon>Bacillati</taxon>
        <taxon>Actinomycetota</taxon>
        <taxon>Actinomycetes</taxon>
        <taxon>Micrococcales</taxon>
        <taxon>Microbacteriaceae</taxon>
        <taxon>Agromyces</taxon>
    </lineage>
</organism>
<evidence type="ECO:0000256" key="1">
    <source>
        <dbReference type="SAM" id="Phobius"/>
    </source>
</evidence>
<keyword evidence="1" id="KW-1133">Transmembrane helix</keyword>
<accession>A0A975IRC6</accession>
<dbReference type="Pfam" id="PF04087">
    <property type="entry name" value="DUF389"/>
    <property type="match status" value="1"/>
</dbReference>
<keyword evidence="1" id="KW-0812">Transmembrane</keyword>
<feature type="transmembrane region" description="Helical" evidence="1">
    <location>
        <begin position="114"/>
        <end position="133"/>
    </location>
</feature>
<feature type="transmembrane region" description="Helical" evidence="1">
    <location>
        <begin position="279"/>
        <end position="301"/>
    </location>
</feature>
<dbReference type="KEGG" id="aarc:G127AT_07095"/>
<dbReference type="PANTHER" id="PTHR20992:SF9">
    <property type="entry name" value="AT15442P-RELATED"/>
    <property type="match status" value="1"/>
</dbReference>